<sequence length="64" mass="7330">MLRAFKVTFEASNEVYDTLYYNVPHVQQILRYLGDTVGIPPKFSSLTIEVVHIEELKDDNLSDG</sequence>
<accession>A0A0F9CN71</accession>
<protein>
    <submittedName>
        <fullName evidence="1">Uncharacterized protein</fullName>
    </submittedName>
</protein>
<dbReference type="EMBL" id="LAZR01045771">
    <property type="protein sequence ID" value="KKK98081.1"/>
    <property type="molecule type" value="Genomic_DNA"/>
</dbReference>
<gene>
    <name evidence="1" type="ORF">LCGC14_2646310</name>
</gene>
<comment type="caution">
    <text evidence="1">The sequence shown here is derived from an EMBL/GenBank/DDBJ whole genome shotgun (WGS) entry which is preliminary data.</text>
</comment>
<evidence type="ECO:0000313" key="1">
    <source>
        <dbReference type="EMBL" id="KKK98081.1"/>
    </source>
</evidence>
<organism evidence="1">
    <name type="scientific">marine sediment metagenome</name>
    <dbReference type="NCBI Taxonomy" id="412755"/>
    <lineage>
        <taxon>unclassified sequences</taxon>
        <taxon>metagenomes</taxon>
        <taxon>ecological metagenomes</taxon>
    </lineage>
</organism>
<name>A0A0F9CN71_9ZZZZ</name>
<dbReference type="AlphaFoldDB" id="A0A0F9CN71"/>
<proteinExistence type="predicted"/>
<reference evidence="1" key="1">
    <citation type="journal article" date="2015" name="Nature">
        <title>Complex archaea that bridge the gap between prokaryotes and eukaryotes.</title>
        <authorList>
            <person name="Spang A."/>
            <person name="Saw J.H."/>
            <person name="Jorgensen S.L."/>
            <person name="Zaremba-Niedzwiedzka K."/>
            <person name="Martijn J."/>
            <person name="Lind A.E."/>
            <person name="van Eijk R."/>
            <person name="Schleper C."/>
            <person name="Guy L."/>
            <person name="Ettema T.J."/>
        </authorList>
    </citation>
    <scope>NUCLEOTIDE SEQUENCE</scope>
</reference>